<dbReference type="GO" id="GO:0016787">
    <property type="term" value="F:hydrolase activity"/>
    <property type="evidence" value="ECO:0007669"/>
    <property type="project" value="UniProtKB-KW"/>
</dbReference>
<organism evidence="3 4">
    <name type="scientific">Pueribacillus theae</name>
    <dbReference type="NCBI Taxonomy" id="2171751"/>
    <lineage>
        <taxon>Bacteria</taxon>
        <taxon>Bacillati</taxon>
        <taxon>Bacillota</taxon>
        <taxon>Bacilli</taxon>
        <taxon>Bacillales</taxon>
        <taxon>Bacillaceae</taxon>
        <taxon>Pueribacillus</taxon>
    </lineage>
</organism>
<feature type="domain" description="Peptidoglycan binding-like" evidence="1">
    <location>
        <begin position="36"/>
        <end position="92"/>
    </location>
</feature>
<dbReference type="Pfam" id="PF07486">
    <property type="entry name" value="Hydrolase_2"/>
    <property type="match status" value="1"/>
</dbReference>
<dbReference type="Gene3D" id="6.20.240.60">
    <property type="match status" value="1"/>
</dbReference>
<keyword evidence="3" id="KW-0378">Hydrolase</keyword>
<comment type="caution">
    <text evidence="3">The sequence shown here is derived from an EMBL/GenBank/DDBJ whole genome shotgun (WGS) entry which is preliminary data.</text>
</comment>
<dbReference type="EMBL" id="QCZG01000021">
    <property type="protein sequence ID" value="PWA10646.1"/>
    <property type="molecule type" value="Genomic_DNA"/>
</dbReference>
<dbReference type="AlphaFoldDB" id="A0A2U1JZK1"/>
<dbReference type="Pfam" id="PF01471">
    <property type="entry name" value="PG_binding_1"/>
    <property type="match status" value="1"/>
</dbReference>
<evidence type="ECO:0000313" key="4">
    <source>
        <dbReference type="Proteomes" id="UP000245998"/>
    </source>
</evidence>
<evidence type="ECO:0000259" key="1">
    <source>
        <dbReference type="Pfam" id="PF01471"/>
    </source>
</evidence>
<feature type="domain" description="Cell wall hydrolase SleB" evidence="2">
    <location>
        <begin position="108"/>
        <end position="206"/>
    </location>
</feature>
<keyword evidence="4" id="KW-1185">Reference proteome</keyword>
<dbReference type="InterPro" id="IPR036366">
    <property type="entry name" value="PGBDSf"/>
</dbReference>
<gene>
    <name evidence="3" type="ORF">DCC39_10775</name>
</gene>
<dbReference type="OrthoDB" id="9785345at2"/>
<proteinExistence type="predicted"/>
<dbReference type="Gene3D" id="1.10.101.10">
    <property type="entry name" value="PGBD-like superfamily/PGBD"/>
    <property type="match status" value="1"/>
</dbReference>
<evidence type="ECO:0000259" key="2">
    <source>
        <dbReference type="Pfam" id="PF07486"/>
    </source>
</evidence>
<evidence type="ECO:0000313" key="3">
    <source>
        <dbReference type="EMBL" id="PWA10646.1"/>
    </source>
</evidence>
<dbReference type="InterPro" id="IPR002477">
    <property type="entry name" value="Peptidoglycan-bd-like"/>
</dbReference>
<sequence length="207" mass="23019">MKKILFHGIILFLGTFFFFAEASNGKAASLLKLGSTGQEVYDVQAKLHRMGYLHTNPTGFYGPLTERAVKDFQYETRLWADGIVGISTRNQLGNVEMMARVIHGEARGESYGGKVAVAAVILNRKDSPHFPNTIRDVIFQRNAFTAVHDGQYHLTPGNDAYKAAIHALKGHDPTNGSTYYYNPRIATNKWISTRQTTGEIGNHVFAQ</sequence>
<dbReference type="InterPro" id="IPR011105">
    <property type="entry name" value="Cell_wall_hydrolase_SleB"/>
</dbReference>
<protein>
    <submittedName>
        <fullName evidence="3">Cell wall hydrolase</fullName>
    </submittedName>
</protein>
<name>A0A2U1JZK1_9BACI</name>
<dbReference type="Proteomes" id="UP000245998">
    <property type="component" value="Unassembled WGS sequence"/>
</dbReference>
<reference evidence="3 4" key="1">
    <citation type="submission" date="2018-04" db="EMBL/GenBank/DDBJ databases">
        <title>Camelliibacillus theae gen. nov., sp. nov., isolated from Pu'er tea.</title>
        <authorList>
            <person name="Niu L."/>
        </authorList>
    </citation>
    <scope>NUCLEOTIDE SEQUENCE [LARGE SCALE GENOMIC DNA]</scope>
    <source>
        <strain evidence="3 4">T8</strain>
    </source>
</reference>
<dbReference type="SUPFAM" id="SSF47090">
    <property type="entry name" value="PGBD-like"/>
    <property type="match status" value="1"/>
</dbReference>
<dbReference type="InterPro" id="IPR036365">
    <property type="entry name" value="PGBD-like_sf"/>
</dbReference>
<accession>A0A2U1JZK1</accession>
<dbReference type="InterPro" id="IPR042047">
    <property type="entry name" value="SleB_dom1"/>
</dbReference>
<dbReference type="Gene3D" id="1.10.10.2520">
    <property type="entry name" value="Cell wall hydrolase SleB, domain 1"/>
    <property type="match status" value="1"/>
</dbReference>
<dbReference type="RefSeq" id="WP_116554910.1">
    <property type="nucleotide sequence ID" value="NZ_QCZG01000021.1"/>
</dbReference>